<sequence length="530" mass="56928">MHGAPQAASKKLIGKPGSEPTPTAGSAPTSSAAQAPSASGASSAPSDPSVFGGTATPEVTERHRFPVVPFVFLGVGFYRAWIEIAFVGSFVSFPAIPFGARECFDGVGAIVMLICVLLARRIGPFYRHPSIFVLCGACMTLATVALFATMIVPSLGYTATWLAAIVGGVGMGLVILIWSEVFGCLSPLRVTLYYTASIALGAVIVYVFMGLRLPWLACLTALLPAVSLVLARRSMNRIPAEKRPQPNLVNFKPPWKIFLLMALYGFAYGILETRVYTDSFGPHSSPGVLVVALVIFLSVGFRREKFDFNSIVRIALPLTVAALWLVPMWGAGATLLSGPCAIGGYTAATVLIMALCSNMCYRHGVSAIWLFGIERSLRLAFMFLGRTVANTGEHGSLGAADGGLLISGLSMIAVIMATVLLLSQKNVDGQWGLSFLNGSGKSRADKHAQQVDNRCAALAAEYHLTARELEILKLLARHKTVGMIERELVIANGTAKAHVRHIYQKLNIHSREELFNLLDPHQLDPLEEQE</sequence>
<keyword evidence="5" id="KW-0472">Membrane</keyword>
<feature type="transmembrane region" description="Helical" evidence="5">
    <location>
        <begin position="131"/>
        <end position="152"/>
    </location>
</feature>
<keyword evidence="2" id="KW-0238">DNA-binding</keyword>
<dbReference type="InterPro" id="IPR016032">
    <property type="entry name" value="Sig_transdc_resp-reg_C-effctor"/>
</dbReference>
<dbReference type="CDD" id="cd06170">
    <property type="entry name" value="LuxR_C_like"/>
    <property type="match status" value="1"/>
</dbReference>
<feature type="transmembrane region" description="Helical" evidence="5">
    <location>
        <begin position="98"/>
        <end position="119"/>
    </location>
</feature>
<feature type="transmembrane region" description="Helical" evidence="5">
    <location>
        <begin position="70"/>
        <end position="92"/>
    </location>
</feature>
<feature type="transmembrane region" description="Helical" evidence="5">
    <location>
        <begin position="190"/>
        <end position="208"/>
    </location>
</feature>
<evidence type="ECO:0000256" key="1">
    <source>
        <dbReference type="ARBA" id="ARBA00023015"/>
    </source>
</evidence>
<evidence type="ECO:0000256" key="3">
    <source>
        <dbReference type="ARBA" id="ARBA00023163"/>
    </source>
</evidence>
<dbReference type="AlphaFoldDB" id="A0A369NZX5"/>
<dbReference type="SUPFAM" id="SSF46894">
    <property type="entry name" value="C-terminal effector domain of the bipartite response regulators"/>
    <property type="match status" value="1"/>
</dbReference>
<feature type="domain" description="HTH luxR-type" evidence="6">
    <location>
        <begin position="457"/>
        <end position="522"/>
    </location>
</feature>
<feature type="compositionally biased region" description="Low complexity" evidence="4">
    <location>
        <begin position="20"/>
        <end position="49"/>
    </location>
</feature>
<protein>
    <submittedName>
        <fullName evidence="7">Helix-turn-helix transcriptional regulator</fullName>
    </submittedName>
</protein>
<feature type="transmembrane region" description="Helical" evidence="5">
    <location>
        <begin position="214"/>
        <end position="232"/>
    </location>
</feature>
<proteinExistence type="predicted"/>
<accession>A0A369NZX5</accession>
<feature type="transmembrane region" description="Helical" evidence="5">
    <location>
        <begin position="311"/>
        <end position="330"/>
    </location>
</feature>
<dbReference type="GO" id="GO:0006355">
    <property type="term" value="P:regulation of DNA-templated transcription"/>
    <property type="evidence" value="ECO:0007669"/>
    <property type="project" value="InterPro"/>
</dbReference>
<feature type="transmembrane region" description="Helical" evidence="5">
    <location>
        <begin position="367"/>
        <end position="384"/>
    </location>
</feature>
<dbReference type="InterPro" id="IPR036388">
    <property type="entry name" value="WH-like_DNA-bd_sf"/>
</dbReference>
<feature type="region of interest" description="Disordered" evidence="4">
    <location>
        <begin position="1"/>
        <end position="55"/>
    </location>
</feature>
<evidence type="ECO:0000256" key="4">
    <source>
        <dbReference type="SAM" id="MobiDB-lite"/>
    </source>
</evidence>
<reference evidence="7 8" key="1">
    <citation type="journal article" date="2018" name="Elife">
        <title>Discovery and characterization of a prevalent human gut bacterial enzyme sufficient for the inactivation of a family of plant toxins.</title>
        <authorList>
            <person name="Koppel N."/>
            <person name="Bisanz J.E."/>
            <person name="Pandelia M.E."/>
            <person name="Turnbaugh P.J."/>
            <person name="Balskus E.P."/>
        </authorList>
    </citation>
    <scope>NUCLEOTIDE SEQUENCE [LARGE SCALE GENOMIC DNA]</scope>
    <source>
        <strain evidence="7 8">OB21 GAM 11</strain>
    </source>
</reference>
<keyword evidence="5" id="KW-0812">Transmembrane</keyword>
<evidence type="ECO:0000313" key="8">
    <source>
        <dbReference type="Proteomes" id="UP000253805"/>
    </source>
</evidence>
<feature type="transmembrane region" description="Helical" evidence="5">
    <location>
        <begin position="283"/>
        <end position="299"/>
    </location>
</feature>
<evidence type="ECO:0000256" key="5">
    <source>
        <dbReference type="SAM" id="Phobius"/>
    </source>
</evidence>
<organism evidence="7 8">
    <name type="scientific">Adlercreutzia equolifaciens subsp. celatus</name>
    <dbReference type="NCBI Taxonomy" id="394340"/>
    <lineage>
        <taxon>Bacteria</taxon>
        <taxon>Bacillati</taxon>
        <taxon>Actinomycetota</taxon>
        <taxon>Coriobacteriia</taxon>
        <taxon>Eggerthellales</taxon>
        <taxon>Eggerthellaceae</taxon>
        <taxon>Adlercreutzia</taxon>
    </lineage>
</organism>
<feature type="transmembrane region" description="Helical" evidence="5">
    <location>
        <begin position="336"/>
        <end position="355"/>
    </location>
</feature>
<dbReference type="PROSITE" id="PS50043">
    <property type="entry name" value="HTH_LUXR_2"/>
    <property type="match status" value="1"/>
</dbReference>
<dbReference type="PANTHER" id="PTHR44688:SF16">
    <property type="entry name" value="DNA-BINDING TRANSCRIPTIONAL ACTIVATOR DEVR_DOSR"/>
    <property type="match status" value="1"/>
</dbReference>
<dbReference type="PANTHER" id="PTHR44688">
    <property type="entry name" value="DNA-BINDING TRANSCRIPTIONAL ACTIVATOR DEVR_DOSR"/>
    <property type="match status" value="1"/>
</dbReference>
<keyword evidence="1" id="KW-0805">Transcription regulation</keyword>
<evidence type="ECO:0000256" key="2">
    <source>
        <dbReference type="ARBA" id="ARBA00023125"/>
    </source>
</evidence>
<feature type="transmembrane region" description="Helical" evidence="5">
    <location>
        <begin position="253"/>
        <end position="271"/>
    </location>
</feature>
<dbReference type="InterPro" id="IPR000792">
    <property type="entry name" value="Tscrpt_reg_LuxR_C"/>
</dbReference>
<feature type="transmembrane region" description="Helical" evidence="5">
    <location>
        <begin position="404"/>
        <end position="422"/>
    </location>
</feature>
<evidence type="ECO:0000259" key="6">
    <source>
        <dbReference type="PROSITE" id="PS50043"/>
    </source>
</evidence>
<dbReference type="GO" id="GO:0003677">
    <property type="term" value="F:DNA binding"/>
    <property type="evidence" value="ECO:0007669"/>
    <property type="project" value="UniProtKB-KW"/>
</dbReference>
<evidence type="ECO:0000313" key="7">
    <source>
        <dbReference type="EMBL" id="RDC43869.1"/>
    </source>
</evidence>
<dbReference type="EMBL" id="PPUT01000017">
    <property type="protein sequence ID" value="RDC43869.1"/>
    <property type="molecule type" value="Genomic_DNA"/>
</dbReference>
<gene>
    <name evidence="7" type="ORF">C1850_07270</name>
</gene>
<keyword evidence="5" id="KW-1133">Transmembrane helix</keyword>
<name>A0A369NZX5_9ACTN</name>
<feature type="transmembrane region" description="Helical" evidence="5">
    <location>
        <begin position="158"/>
        <end position="178"/>
    </location>
</feature>
<comment type="caution">
    <text evidence="7">The sequence shown here is derived from an EMBL/GenBank/DDBJ whole genome shotgun (WGS) entry which is preliminary data.</text>
</comment>
<keyword evidence="3" id="KW-0804">Transcription</keyword>
<dbReference type="Pfam" id="PF00196">
    <property type="entry name" value="GerE"/>
    <property type="match status" value="1"/>
</dbReference>
<dbReference type="SMART" id="SM00421">
    <property type="entry name" value="HTH_LUXR"/>
    <property type="match status" value="1"/>
</dbReference>
<dbReference type="Gene3D" id="1.10.10.10">
    <property type="entry name" value="Winged helix-like DNA-binding domain superfamily/Winged helix DNA-binding domain"/>
    <property type="match status" value="1"/>
</dbReference>
<dbReference type="Proteomes" id="UP000253805">
    <property type="component" value="Unassembled WGS sequence"/>
</dbReference>